<gene>
    <name evidence="2" type="ORF">CCUG63697_01442</name>
</gene>
<evidence type="ECO:0000256" key="1">
    <source>
        <dbReference type="SAM" id="Phobius"/>
    </source>
</evidence>
<keyword evidence="1" id="KW-0812">Transmembrane</keyword>
<sequence length="284" mass="31358">MRLRLILAPWWVQAPVHAVLFFVLWALYSAATDSRPDWLQVVIAALLFGLIMGPVSAQRNRRVVAPVITGVAARDYRHLSKALRIGPPPSDPVMLHAAARLARMRAAQGMRERTASIILMTAGVVVMIALGEGHTFHAAGYAMAVLFGVLGAHSWFNPLLLQARSTILADAALQNISSMGLSGTVQHADSVRQDPESYPLENHPSQRDEQVLHVPGSDRGLFSFRGRMACAILVLVIGGFGLWAYFHYRDPEMFWLSLFPLALGSIGIWDAVKYKRALPFRDEQ</sequence>
<feature type="transmembrane region" description="Helical" evidence="1">
    <location>
        <begin position="228"/>
        <end position="248"/>
    </location>
</feature>
<reference evidence="2 3" key="1">
    <citation type="journal article" date="2019" name="Sci. Rep.">
        <title>Extended insight into the Mycobacterium chelonae-abscessus complex through whole genome sequencing of Mycobacterium salmoniphilum outbreak and Mycobacterium salmoniphilum-like strains.</title>
        <authorList>
            <person name="Behra P.R.K."/>
            <person name="Das S."/>
            <person name="Pettersson B.M.F."/>
            <person name="Shirreff L."/>
            <person name="DuCote T."/>
            <person name="Jacobsson K.G."/>
            <person name="Ennis D.G."/>
            <person name="Kirsebom L.A."/>
        </authorList>
    </citation>
    <scope>NUCLEOTIDE SEQUENCE [LARGE SCALE GENOMIC DNA]</scope>
    <source>
        <strain evidence="2 3">CCUG 63697</strain>
    </source>
</reference>
<keyword evidence="1" id="KW-0472">Membrane</keyword>
<proteinExistence type="predicted"/>
<feature type="transmembrane region" description="Helical" evidence="1">
    <location>
        <begin position="38"/>
        <end position="57"/>
    </location>
</feature>
<feature type="transmembrane region" description="Helical" evidence="1">
    <location>
        <begin position="136"/>
        <end position="156"/>
    </location>
</feature>
<name>A0A4R8R9M4_9MYCO</name>
<comment type="caution">
    <text evidence="2">The sequence shown here is derived from an EMBL/GenBank/DDBJ whole genome shotgun (WGS) entry which is preliminary data.</text>
</comment>
<evidence type="ECO:0000313" key="2">
    <source>
        <dbReference type="EMBL" id="TDZ52956.1"/>
    </source>
</evidence>
<evidence type="ECO:0000313" key="3">
    <source>
        <dbReference type="Proteomes" id="UP000295165"/>
    </source>
</evidence>
<feature type="transmembrane region" description="Helical" evidence="1">
    <location>
        <begin position="7"/>
        <end position="26"/>
    </location>
</feature>
<feature type="transmembrane region" description="Helical" evidence="1">
    <location>
        <begin position="113"/>
        <end position="130"/>
    </location>
</feature>
<protein>
    <submittedName>
        <fullName evidence="2">Uncharacterized protein</fullName>
    </submittedName>
</protein>
<dbReference type="EMBL" id="PECC01000026">
    <property type="protein sequence ID" value="TDZ52956.1"/>
    <property type="molecule type" value="Genomic_DNA"/>
</dbReference>
<keyword evidence="1" id="KW-1133">Transmembrane helix</keyword>
<feature type="transmembrane region" description="Helical" evidence="1">
    <location>
        <begin position="254"/>
        <end position="272"/>
    </location>
</feature>
<keyword evidence="3" id="KW-1185">Reference proteome</keyword>
<dbReference type="Proteomes" id="UP000295165">
    <property type="component" value="Unassembled WGS sequence"/>
</dbReference>
<organism evidence="2 3">
    <name type="scientific">Mycobacteroides franklinii</name>
    <dbReference type="NCBI Taxonomy" id="948102"/>
    <lineage>
        <taxon>Bacteria</taxon>
        <taxon>Bacillati</taxon>
        <taxon>Actinomycetota</taxon>
        <taxon>Actinomycetes</taxon>
        <taxon>Mycobacteriales</taxon>
        <taxon>Mycobacteriaceae</taxon>
        <taxon>Mycobacteroides</taxon>
    </lineage>
</organism>
<dbReference type="AlphaFoldDB" id="A0A4R8R9M4"/>
<accession>A0A4R8R9M4</accession>